<protein>
    <submittedName>
        <fullName evidence="1">Uncharacterized protein</fullName>
    </submittedName>
</protein>
<evidence type="ECO:0000313" key="2">
    <source>
        <dbReference type="Proteomes" id="UP001162483"/>
    </source>
</evidence>
<dbReference type="InterPro" id="IPR026153">
    <property type="entry name" value="Treslin"/>
</dbReference>
<sequence length="106" mass="12166">MERILPRGVQDVLRRNKVTLYWMDAAYRAQAWDSCDHFGYWKMVELMQLVGGRILPSECLLESTFQQVSEKPSTHGLPLQIPSDSVLTSLISDDCEMNIQFSSAER</sequence>
<dbReference type="EMBL" id="CATNWA010014533">
    <property type="protein sequence ID" value="CAI9573009.1"/>
    <property type="molecule type" value="Genomic_DNA"/>
</dbReference>
<evidence type="ECO:0000313" key="1">
    <source>
        <dbReference type="EMBL" id="CAI9573009.1"/>
    </source>
</evidence>
<name>A0ABN9DKF9_9NEOB</name>
<organism evidence="1 2">
    <name type="scientific">Staurois parvus</name>
    <dbReference type="NCBI Taxonomy" id="386267"/>
    <lineage>
        <taxon>Eukaryota</taxon>
        <taxon>Metazoa</taxon>
        <taxon>Chordata</taxon>
        <taxon>Craniata</taxon>
        <taxon>Vertebrata</taxon>
        <taxon>Euteleostomi</taxon>
        <taxon>Amphibia</taxon>
        <taxon>Batrachia</taxon>
        <taxon>Anura</taxon>
        <taxon>Neobatrachia</taxon>
        <taxon>Ranoidea</taxon>
        <taxon>Ranidae</taxon>
        <taxon>Staurois</taxon>
    </lineage>
</organism>
<proteinExistence type="predicted"/>
<keyword evidence="2" id="KW-1185">Reference proteome</keyword>
<feature type="non-terminal residue" evidence="1">
    <location>
        <position position="106"/>
    </location>
</feature>
<dbReference type="Proteomes" id="UP001162483">
    <property type="component" value="Unassembled WGS sequence"/>
</dbReference>
<gene>
    <name evidence="1" type="ORF">SPARVUS_LOCUS7567186</name>
</gene>
<reference evidence="1" key="1">
    <citation type="submission" date="2023-05" db="EMBL/GenBank/DDBJ databases">
        <authorList>
            <person name="Stuckert A."/>
        </authorList>
    </citation>
    <scope>NUCLEOTIDE SEQUENCE</scope>
</reference>
<comment type="caution">
    <text evidence="1">The sequence shown here is derived from an EMBL/GenBank/DDBJ whole genome shotgun (WGS) entry which is preliminary data.</text>
</comment>
<dbReference type="PANTHER" id="PTHR21556:SF2">
    <property type="entry name" value="TRESLIN"/>
    <property type="match status" value="1"/>
</dbReference>
<dbReference type="PANTHER" id="PTHR21556">
    <property type="entry name" value="TRESLIN"/>
    <property type="match status" value="1"/>
</dbReference>
<accession>A0ABN9DKF9</accession>